<dbReference type="InterPro" id="IPR003710">
    <property type="entry name" value="ApbA"/>
</dbReference>
<feature type="signal peptide" evidence="11">
    <location>
        <begin position="1"/>
        <end position="17"/>
    </location>
</feature>
<evidence type="ECO:0000256" key="1">
    <source>
        <dbReference type="ARBA" id="ARBA00004994"/>
    </source>
</evidence>
<accession>A0A2R4WPE3</accession>
<feature type="chain" id="PRO_5015357201" description="2-dehydropantoate 2-reductase" evidence="11">
    <location>
        <begin position="18"/>
        <end position="318"/>
    </location>
</feature>
<evidence type="ECO:0000256" key="9">
    <source>
        <dbReference type="ARBA" id="ARBA00048793"/>
    </source>
</evidence>
<evidence type="ECO:0000256" key="7">
    <source>
        <dbReference type="ARBA" id="ARBA00023002"/>
    </source>
</evidence>
<keyword evidence="5 10" id="KW-0566">Pantothenate biosynthesis</keyword>
<name>A0A2R4WPE3_9HYPH</name>
<feature type="domain" description="Ketopantoate reductase C-terminal" evidence="13">
    <location>
        <begin position="183"/>
        <end position="304"/>
    </location>
</feature>
<dbReference type="KEGG" id="mee:DA075_23095"/>
<dbReference type="UniPathway" id="UPA00028">
    <property type="reaction ID" value="UER00004"/>
</dbReference>
<evidence type="ECO:0000259" key="13">
    <source>
        <dbReference type="Pfam" id="PF08546"/>
    </source>
</evidence>
<sequence length="318" mass="32810">MAKVAIVGCGAMGSVYAALMASAGHEVHAVTLWADHAAAMREQGLRVEGASGDRTVRLASAGTTTEGIGPCDLVIIATKAFDVASAAARCAPLIGPGTVVQTIQNGLGSPEVAATVIDPDRIAVGVVGGFGASMRGPGHAHHNGLEMIRFGAFAGLPRERLEASAAIWDAAGFKVSLFDDLGRMVWEKLIMNVTFSGTTTLTGLTIGGVMADPEAWRVARGCAEEAIAVASAMGVTLQVGDPIEHIRRLGGKIPEARPSMLLDHRAGRRGEVEAINGAIPRLGRLCGVPTPVNDTVVALIKAREAAFPVTSDPERCPA</sequence>
<evidence type="ECO:0000256" key="11">
    <source>
        <dbReference type="SAM" id="SignalP"/>
    </source>
</evidence>
<dbReference type="Gene3D" id="3.40.50.720">
    <property type="entry name" value="NAD(P)-binding Rossmann-like Domain"/>
    <property type="match status" value="1"/>
</dbReference>
<dbReference type="GO" id="GO:0008677">
    <property type="term" value="F:2-dehydropantoate 2-reductase activity"/>
    <property type="evidence" value="ECO:0007669"/>
    <property type="project" value="UniProtKB-EC"/>
</dbReference>
<feature type="domain" description="Ketopantoate reductase N-terminal" evidence="12">
    <location>
        <begin position="4"/>
        <end position="154"/>
    </location>
</feature>
<evidence type="ECO:0000256" key="5">
    <source>
        <dbReference type="ARBA" id="ARBA00022655"/>
    </source>
</evidence>
<reference evidence="14 15" key="1">
    <citation type="submission" date="2018-04" db="EMBL/GenBank/DDBJ databases">
        <title>Methylobacterium sp. PR1016A genome.</title>
        <authorList>
            <person name="Park W."/>
        </authorList>
    </citation>
    <scope>NUCLEOTIDE SEQUENCE [LARGE SCALE GENOMIC DNA]</scope>
    <source>
        <strain evidence="14 15">PR1016A</strain>
    </source>
</reference>
<comment type="pathway">
    <text evidence="1 10">Cofactor biosynthesis; (R)-pantothenate biosynthesis; (R)-pantoate from 3-methyl-2-oxobutanoate: step 2/2.</text>
</comment>
<dbReference type="GO" id="GO:0005737">
    <property type="term" value="C:cytoplasm"/>
    <property type="evidence" value="ECO:0007669"/>
    <property type="project" value="TreeGrafter"/>
</dbReference>
<proteinExistence type="inferred from homology"/>
<evidence type="ECO:0000313" key="15">
    <source>
        <dbReference type="Proteomes" id="UP000244755"/>
    </source>
</evidence>
<dbReference type="AlphaFoldDB" id="A0A2R4WPE3"/>
<evidence type="ECO:0000256" key="3">
    <source>
        <dbReference type="ARBA" id="ARBA00013014"/>
    </source>
</evidence>
<keyword evidence="15" id="KW-1185">Reference proteome</keyword>
<evidence type="ECO:0000259" key="12">
    <source>
        <dbReference type="Pfam" id="PF02558"/>
    </source>
</evidence>
<dbReference type="GO" id="GO:0015940">
    <property type="term" value="P:pantothenate biosynthetic process"/>
    <property type="evidence" value="ECO:0007669"/>
    <property type="project" value="UniProtKB-UniPathway"/>
</dbReference>
<evidence type="ECO:0000256" key="8">
    <source>
        <dbReference type="ARBA" id="ARBA00032024"/>
    </source>
</evidence>
<dbReference type="RefSeq" id="WP_099955214.1">
    <property type="nucleotide sequence ID" value="NZ_CP028843.1"/>
</dbReference>
<dbReference type="EC" id="1.1.1.169" evidence="3 10"/>
<dbReference type="PANTHER" id="PTHR21708:SF26">
    <property type="entry name" value="2-DEHYDROPANTOATE 2-REDUCTASE"/>
    <property type="match status" value="1"/>
</dbReference>
<evidence type="ECO:0000256" key="6">
    <source>
        <dbReference type="ARBA" id="ARBA00022857"/>
    </source>
</evidence>
<evidence type="ECO:0000256" key="2">
    <source>
        <dbReference type="ARBA" id="ARBA00007870"/>
    </source>
</evidence>
<dbReference type="InterPro" id="IPR013332">
    <property type="entry name" value="KPR_N"/>
</dbReference>
<dbReference type="SUPFAM" id="SSF51735">
    <property type="entry name" value="NAD(P)-binding Rossmann-fold domains"/>
    <property type="match status" value="1"/>
</dbReference>
<dbReference type="InterPro" id="IPR036291">
    <property type="entry name" value="NAD(P)-bd_dom_sf"/>
</dbReference>
<comment type="catalytic activity">
    <reaction evidence="9 10">
        <text>(R)-pantoate + NADP(+) = 2-dehydropantoate + NADPH + H(+)</text>
        <dbReference type="Rhea" id="RHEA:16233"/>
        <dbReference type="ChEBI" id="CHEBI:11561"/>
        <dbReference type="ChEBI" id="CHEBI:15378"/>
        <dbReference type="ChEBI" id="CHEBI:15980"/>
        <dbReference type="ChEBI" id="CHEBI:57783"/>
        <dbReference type="ChEBI" id="CHEBI:58349"/>
        <dbReference type="EC" id="1.1.1.169"/>
    </reaction>
</comment>
<dbReference type="OrthoDB" id="9796561at2"/>
<protein>
    <recommendedName>
        <fullName evidence="4 10">2-dehydropantoate 2-reductase</fullName>
        <ecNumber evidence="3 10">1.1.1.169</ecNumber>
    </recommendedName>
    <alternativeName>
        <fullName evidence="8 10">Ketopantoate reductase</fullName>
    </alternativeName>
</protein>
<dbReference type="EMBL" id="CP028843">
    <property type="protein sequence ID" value="AWB23426.1"/>
    <property type="molecule type" value="Genomic_DNA"/>
</dbReference>
<evidence type="ECO:0000256" key="4">
    <source>
        <dbReference type="ARBA" id="ARBA00019465"/>
    </source>
</evidence>
<dbReference type="Gene3D" id="1.10.1040.10">
    <property type="entry name" value="N-(1-d-carboxylethyl)-l-norvaline Dehydrogenase, domain 2"/>
    <property type="match status" value="1"/>
</dbReference>
<dbReference type="SUPFAM" id="SSF48179">
    <property type="entry name" value="6-phosphogluconate dehydrogenase C-terminal domain-like"/>
    <property type="match status" value="1"/>
</dbReference>
<dbReference type="InterPro" id="IPR013328">
    <property type="entry name" value="6PGD_dom2"/>
</dbReference>
<keyword evidence="11" id="KW-0732">Signal</keyword>
<evidence type="ECO:0000256" key="10">
    <source>
        <dbReference type="RuleBase" id="RU362068"/>
    </source>
</evidence>
<dbReference type="InterPro" id="IPR051402">
    <property type="entry name" value="KPR-Related"/>
</dbReference>
<dbReference type="InterPro" id="IPR008927">
    <property type="entry name" value="6-PGluconate_DH-like_C_sf"/>
</dbReference>
<keyword evidence="6 10" id="KW-0521">NADP</keyword>
<gene>
    <name evidence="14" type="ORF">DA075_23095</name>
</gene>
<keyword evidence="7 10" id="KW-0560">Oxidoreductase</keyword>
<comment type="similarity">
    <text evidence="2 10">Belongs to the ketopantoate reductase family.</text>
</comment>
<comment type="function">
    <text evidence="10">Catalyzes the NADPH-dependent reduction of ketopantoate into pantoic acid.</text>
</comment>
<dbReference type="Proteomes" id="UP000244755">
    <property type="component" value="Chromosome 1"/>
</dbReference>
<dbReference type="NCBIfam" id="TIGR00745">
    <property type="entry name" value="apbA_panE"/>
    <property type="match status" value="1"/>
</dbReference>
<dbReference type="InterPro" id="IPR013752">
    <property type="entry name" value="KPA_reductase"/>
</dbReference>
<dbReference type="FunFam" id="1.10.1040.10:FF:000017">
    <property type="entry name" value="2-dehydropantoate 2-reductase"/>
    <property type="match status" value="1"/>
</dbReference>
<dbReference type="Pfam" id="PF08546">
    <property type="entry name" value="ApbA_C"/>
    <property type="match status" value="1"/>
</dbReference>
<evidence type="ECO:0000313" key="14">
    <source>
        <dbReference type="EMBL" id="AWB23426.1"/>
    </source>
</evidence>
<dbReference type="Pfam" id="PF02558">
    <property type="entry name" value="ApbA"/>
    <property type="match status" value="1"/>
</dbReference>
<organism evidence="14 15">
    <name type="scientific">Methylobacterium currus</name>
    <dbReference type="NCBI Taxonomy" id="2051553"/>
    <lineage>
        <taxon>Bacteria</taxon>
        <taxon>Pseudomonadati</taxon>
        <taxon>Pseudomonadota</taxon>
        <taxon>Alphaproteobacteria</taxon>
        <taxon>Hyphomicrobiales</taxon>
        <taxon>Methylobacteriaceae</taxon>
        <taxon>Methylobacterium</taxon>
    </lineage>
</organism>
<dbReference type="PANTHER" id="PTHR21708">
    <property type="entry name" value="PROBABLE 2-DEHYDROPANTOATE 2-REDUCTASE"/>
    <property type="match status" value="1"/>
</dbReference>